<dbReference type="HOGENOM" id="CLU_087840_4_0_2"/>
<evidence type="ECO:0000256" key="4">
    <source>
        <dbReference type="ARBA" id="ARBA00022989"/>
    </source>
</evidence>
<sequence>MFVTAFTHGVALAVGLILALGPQNVFVFQQGAIQPDISRAVPTVLTAGLADTLLILLGVLGVSAVVIEFAWLQTTLFGAGFVMLVYIGWTIYTAPAVEINTHAEEFLSAREQVGFTASVSLLNPHAILDTVGVIGTNALAYSSPGRWVFTAGCLLVSWGWFTGLAMTGWALGESTNANLWMQYLNGISAIVVWIVALYMGWQFMDLLAIV</sequence>
<evidence type="ECO:0000313" key="7">
    <source>
        <dbReference type="EMBL" id="ERG92396.1"/>
    </source>
</evidence>
<gene>
    <name evidence="7" type="ORF">J07HQW1_02439</name>
</gene>
<feature type="transmembrane region" description="Helical" evidence="6">
    <location>
        <begin position="74"/>
        <end position="92"/>
    </location>
</feature>
<feature type="transmembrane region" description="Helical" evidence="6">
    <location>
        <begin position="43"/>
        <end position="67"/>
    </location>
</feature>
<evidence type="ECO:0000256" key="5">
    <source>
        <dbReference type="ARBA" id="ARBA00023136"/>
    </source>
</evidence>
<protein>
    <submittedName>
        <fullName evidence="7">Lysine efflux permease</fullName>
    </submittedName>
</protein>
<dbReference type="AlphaFoldDB" id="U1PJQ2"/>
<evidence type="ECO:0000256" key="2">
    <source>
        <dbReference type="ARBA" id="ARBA00022475"/>
    </source>
</evidence>
<evidence type="ECO:0000256" key="3">
    <source>
        <dbReference type="ARBA" id="ARBA00022692"/>
    </source>
</evidence>
<accession>U1PJQ2</accession>
<evidence type="ECO:0000256" key="1">
    <source>
        <dbReference type="ARBA" id="ARBA00004651"/>
    </source>
</evidence>
<feature type="transmembrane region" description="Helical" evidence="6">
    <location>
        <begin position="183"/>
        <end position="201"/>
    </location>
</feature>
<keyword evidence="4 6" id="KW-1133">Transmembrane helix</keyword>
<evidence type="ECO:0000313" key="8">
    <source>
        <dbReference type="Proteomes" id="UP000030649"/>
    </source>
</evidence>
<dbReference type="InterPro" id="IPR001123">
    <property type="entry name" value="LeuE-type"/>
</dbReference>
<proteinExistence type="predicted"/>
<dbReference type="GO" id="GO:0005886">
    <property type="term" value="C:plasma membrane"/>
    <property type="evidence" value="ECO:0007669"/>
    <property type="project" value="UniProtKB-SubCell"/>
</dbReference>
<dbReference type="Proteomes" id="UP000030649">
    <property type="component" value="Unassembled WGS sequence"/>
</dbReference>
<dbReference type="PANTHER" id="PTHR30086:SF20">
    <property type="entry name" value="ARGININE EXPORTER PROTEIN ARGO-RELATED"/>
    <property type="match status" value="1"/>
</dbReference>
<keyword evidence="5 6" id="KW-0472">Membrane</keyword>
<keyword evidence="3 6" id="KW-0812">Transmembrane</keyword>
<feature type="transmembrane region" description="Helical" evidence="6">
    <location>
        <begin position="147"/>
        <end position="171"/>
    </location>
</feature>
<comment type="subcellular location">
    <subcellularLocation>
        <location evidence="1">Cell membrane</location>
        <topology evidence="1">Multi-pass membrane protein</topology>
    </subcellularLocation>
</comment>
<keyword evidence="2" id="KW-1003">Cell membrane</keyword>
<dbReference type="Pfam" id="PF01810">
    <property type="entry name" value="LysE"/>
    <property type="match status" value="1"/>
</dbReference>
<name>U1PJQ2_9EURY</name>
<evidence type="ECO:0000256" key="6">
    <source>
        <dbReference type="SAM" id="Phobius"/>
    </source>
</evidence>
<dbReference type="EMBL" id="KE356560">
    <property type="protein sequence ID" value="ERG92396.1"/>
    <property type="molecule type" value="Genomic_DNA"/>
</dbReference>
<organism evidence="7 8">
    <name type="scientific">Haloquadratum walsbyi J07HQW1</name>
    <dbReference type="NCBI Taxonomy" id="1238424"/>
    <lineage>
        <taxon>Archaea</taxon>
        <taxon>Methanobacteriati</taxon>
        <taxon>Methanobacteriota</taxon>
        <taxon>Stenosarchaea group</taxon>
        <taxon>Halobacteria</taxon>
        <taxon>Halobacteriales</taxon>
        <taxon>Haloferacaceae</taxon>
        <taxon>Haloquadratum</taxon>
    </lineage>
</organism>
<dbReference type="PANTHER" id="PTHR30086">
    <property type="entry name" value="ARGININE EXPORTER PROTEIN ARGO"/>
    <property type="match status" value="1"/>
</dbReference>
<dbReference type="GO" id="GO:0015171">
    <property type="term" value="F:amino acid transmembrane transporter activity"/>
    <property type="evidence" value="ECO:0007669"/>
    <property type="project" value="TreeGrafter"/>
</dbReference>
<reference evidence="7 8" key="1">
    <citation type="journal article" date="2013" name="PLoS ONE">
        <title>Assembly-driven community genomics of a hypersaline microbial ecosystem.</title>
        <authorList>
            <person name="Podell S."/>
            <person name="Ugalde J.A."/>
            <person name="Narasingarao P."/>
            <person name="Banfield J.F."/>
            <person name="Heidelberg K.B."/>
            <person name="Allen E.E."/>
        </authorList>
    </citation>
    <scope>NUCLEOTIDE SEQUENCE [LARGE SCALE GENOMIC DNA]</scope>
    <source>
        <strain evidence="8">J07HQW1</strain>
    </source>
</reference>